<dbReference type="Gene3D" id="3.30.450.40">
    <property type="match status" value="1"/>
</dbReference>
<accession>A0A1I6FDZ3</accession>
<proteinExistence type="predicted"/>
<evidence type="ECO:0000313" key="2">
    <source>
        <dbReference type="EMBL" id="SFR28128.1"/>
    </source>
</evidence>
<organism evidence="2 3">
    <name type="scientific">Lentzea waywayandensis</name>
    <dbReference type="NCBI Taxonomy" id="84724"/>
    <lineage>
        <taxon>Bacteria</taxon>
        <taxon>Bacillati</taxon>
        <taxon>Actinomycetota</taxon>
        <taxon>Actinomycetes</taxon>
        <taxon>Pseudonocardiales</taxon>
        <taxon>Pseudonocardiaceae</taxon>
        <taxon>Lentzea</taxon>
    </lineage>
</organism>
<dbReference type="STRING" id="84724.SAMN04488564_112239"/>
<dbReference type="Proteomes" id="UP000198583">
    <property type="component" value="Unassembled WGS sequence"/>
</dbReference>
<dbReference type="EMBL" id="FOYL01000012">
    <property type="protein sequence ID" value="SFR28128.1"/>
    <property type="molecule type" value="Genomic_DNA"/>
</dbReference>
<feature type="domain" description="GAF" evidence="1">
    <location>
        <begin position="10"/>
        <end position="160"/>
    </location>
</feature>
<dbReference type="AlphaFoldDB" id="A0A1I6FDZ3"/>
<evidence type="ECO:0000259" key="1">
    <source>
        <dbReference type="SMART" id="SM00065"/>
    </source>
</evidence>
<evidence type="ECO:0000313" key="3">
    <source>
        <dbReference type="Proteomes" id="UP000198583"/>
    </source>
</evidence>
<dbReference type="OrthoDB" id="5243158at2"/>
<name>A0A1I6FDZ3_9PSEU</name>
<keyword evidence="3" id="KW-1185">Reference proteome</keyword>
<dbReference type="SUPFAM" id="SSF55781">
    <property type="entry name" value="GAF domain-like"/>
    <property type="match status" value="1"/>
</dbReference>
<sequence length="218" mass="22949">MVLVNSSGLTQRRLLQAIVEMARSVYGAAAASVFLLNQETGDLVFEAVAGEGEGWLPGTTFPAGTGIAGWTVMCGQSLLVDDVSANPQFARDAAESTGYLPQSIMAAPLFRDDGECIGVLEVLDRDSRPRRDQGDLESLGLLATGTAEVLALLVRLRSLESTHDDRDGADAGGMPVLHRVADRLPAASEQVRATVTRLLQMAEDLLADDAAGSGRPDA</sequence>
<dbReference type="Pfam" id="PF01590">
    <property type="entry name" value="GAF"/>
    <property type="match status" value="1"/>
</dbReference>
<gene>
    <name evidence="2" type="ORF">SAMN04488564_112239</name>
</gene>
<protein>
    <submittedName>
        <fullName evidence="2">GAF domain-containing protein</fullName>
    </submittedName>
</protein>
<reference evidence="3" key="1">
    <citation type="submission" date="2016-10" db="EMBL/GenBank/DDBJ databases">
        <authorList>
            <person name="Varghese N."/>
            <person name="Submissions S."/>
        </authorList>
    </citation>
    <scope>NUCLEOTIDE SEQUENCE [LARGE SCALE GENOMIC DNA]</scope>
    <source>
        <strain evidence="3">DSM 44232</strain>
    </source>
</reference>
<dbReference type="InterPro" id="IPR029016">
    <property type="entry name" value="GAF-like_dom_sf"/>
</dbReference>
<dbReference type="SMART" id="SM00065">
    <property type="entry name" value="GAF"/>
    <property type="match status" value="1"/>
</dbReference>
<dbReference type="InterPro" id="IPR003018">
    <property type="entry name" value="GAF"/>
</dbReference>